<dbReference type="GO" id="GO:0000976">
    <property type="term" value="F:transcription cis-regulatory region binding"/>
    <property type="evidence" value="ECO:0007669"/>
    <property type="project" value="TreeGrafter"/>
</dbReference>
<reference evidence="7" key="1">
    <citation type="submission" date="2017-03" db="EMBL/GenBank/DDBJ databases">
        <authorList>
            <person name="Lund M.B."/>
        </authorList>
    </citation>
    <scope>NUCLEOTIDE SEQUENCE [LARGE SCALE GENOMIC DNA]</scope>
</reference>
<accession>A0A2A6FPI8</accession>
<dbReference type="Pfam" id="PF17928">
    <property type="entry name" value="TetR_C_22"/>
    <property type="match status" value="1"/>
</dbReference>
<dbReference type="SUPFAM" id="SSF46689">
    <property type="entry name" value="Homeodomain-like"/>
    <property type="match status" value="1"/>
</dbReference>
<dbReference type="AlphaFoldDB" id="A0A2A6FPI8"/>
<dbReference type="GO" id="GO:0003700">
    <property type="term" value="F:DNA-binding transcription factor activity"/>
    <property type="evidence" value="ECO:0007669"/>
    <property type="project" value="TreeGrafter"/>
</dbReference>
<evidence type="ECO:0000256" key="2">
    <source>
        <dbReference type="ARBA" id="ARBA00023125"/>
    </source>
</evidence>
<evidence type="ECO:0000313" key="6">
    <source>
        <dbReference type="EMBL" id="PDQ34597.1"/>
    </source>
</evidence>
<protein>
    <recommendedName>
        <fullName evidence="5">HTH tetR-type domain-containing protein</fullName>
    </recommendedName>
</protein>
<dbReference type="PANTHER" id="PTHR30055:SF234">
    <property type="entry name" value="HTH-TYPE TRANSCRIPTIONAL REGULATOR BETI"/>
    <property type="match status" value="1"/>
</dbReference>
<name>A0A2A6FPI8_9MICO</name>
<proteinExistence type="predicted"/>
<dbReference type="InterPro" id="IPR001647">
    <property type="entry name" value="HTH_TetR"/>
</dbReference>
<gene>
    <name evidence="6" type="ORF">B5766_10450</name>
</gene>
<evidence type="ECO:0000256" key="4">
    <source>
        <dbReference type="PROSITE-ProRule" id="PRU00335"/>
    </source>
</evidence>
<evidence type="ECO:0000313" key="7">
    <source>
        <dbReference type="Proteomes" id="UP000219994"/>
    </source>
</evidence>
<feature type="DNA-binding region" description="H-T-H motif" evidence="4">
    <location>
        <begin position="61"/>
        <end position="80"/>
    </location>
</feature>
<evidence type="ECO:0000259" key="5">
    <source>
        <dbReference type="PROSITE" id="PS50977"/>
    </source>
</evidence>
<comment type="caution">
    <text evidence="6">The sequence shown here is derived from an EMBL/GenBank/DDBJ whole genome shotgun (WGS) entry which is preliminary data.</text>
</comment>
<dbReference type="PANTHER" id="PTHR30055">
    <property type="entry name" value="HTH-TYPE TRANSCRIPTIONAL REGULATOR RUTR"/>
    <property type="match status" value="1"/>
</dbReference>
<dbReference type="Proteomes" id="UP000219994">
    <property type="component" value="Unassembled WGS sequence"/>
</dbReference>
<evidence type="ECO:0000256" key="3">
    <source>
        <dbReference type="ARBA" id="ARBA00023163"/>
    </source>
</evidence>
<feature type="domain" description="HTH tetR-type" evidence="5">
    <location>
        <begin position="38"/>
        <end position="98"/>
    </location>
</feature>
<dbReference type="Pfam" id="PF00440">
    <property type="entry name" value="TetR_N"/>
    <property type="match status" value="1"/>
</dbReference>
<dbReference type="InterPro" id="IPR009057">
    <property type="entry name" value="Homeodomain-like_sf"/>
</dbReference>
<dbReference type="InterPro" id="IPR050109">
    <property type="entry name" value="HTH-type_TetR-like_transc_reg"/>
</dbReference>
<evidence type="ECO:0000256" key="1">
    <source>
        <dbReference type="ARBA" id="ARBA00023015"/>
    </source>
</evidence>
<dbReference type="PROSITE" id="PS50977">
    <property type="entry name" value="HTH_TETR_2"/>
    <property type="match status" value="1"/>
</dbReference>
<dbReference type="EMBL" id="NAEP01000050">
    <property type="protein sequence ID" value="PDQ34597.1"/>
    <property type="molecule type" value="Genomic_DNA"/>
</dbReference>
<dbReference type="Gene3D" id="1.10.357.10">
    <property type="entry name" value="Tetracycline Repressor, domain 2"/>
    <property type="match status" value="1"/>
</dbReference>
<organism evidence="6 7">
    <name type="scientific">Candidatus Lumbricidiphila eiseniae</name>
    <dbReference type="NCBI Taxonomy" id="1969409"/>
    <lineage>
        <taxon>Bacteria</taxon>
        <taxon>Bacillati</taxon>
        <taxon>Actinomycetota</taxon>
        <taxon>Actinomycetes</taxon>
        <taxon>Micrococcales</taxon>
        <taxon>Microbacteriaceae</taxon>
        <taxon>Candidatus Lumbricidiphila</taxon>
    </lineage>
</organism>
<keyword evidence="3" id="KW-0804">Transcription</keyword>
<sequence length="241" mass="27056">MEWCLTQGGFVPNVEVIRGIDPVRRHSVRTEPTQRRSTRRLDTLLDAAATIVDELGAERLTTQMVAERAGASIGTVYRYFPDRVAVLHALRERCIFRFRDEVANRLSQPPIRSWWSILETTLDVSVAMYRNEPGYVVVYGGWREISAVDNEPEFVHCLVALIEAEFGAVADSAELRFRIGVGLELGDALINRAFERSHTGDERYLHEAKQHVHDYLNSVIELTSGVRAEADESGSRASSAA</sequence>
<dbReference type="PRINTS" id="PR00455">
    <property type="entry name" value="HTHTETR"/>
</dbReference>
<keyword evidence="1" id="KW-0805">Transcription regulation</keyword>
<keyword evidence="2 4" id="KW-0238">DNA-binding</keyword>
<dbReference type="InterPro" id="IPR041674">
    <property type="entry name" value="TetR_C_22"/>
</dbReference>